<evidence type="ECO:0000256" key="1">
    <source>
        <dbReference type="SAM" id="MobiDB-lite"/>
    </source>
</evidence>
<evidence type="ECO:0000313" key="4">
    <source>
        <dbReference type="WBParaSite" id="HPBE_0001575101-mRNA-1"/>
    </source>
</evidence>
<accession>A0A183G310</accession>
<keyword evidence="3" id="KW-1185">Reference proteome</keyword>
<reference evidence="4" key="2">
    <citation type="submission" date="2019-09" db="UniProtKB">
        <authorList>
            <consortium name="WormBaseParasite"/>
        </authorList>
    </citation>
    <scope>IDENTIFICATION</scope>
</reference>
<protein>
    <submittedName>
        <fullName evidence="4">PDZ domain-containing protein</fullName>
    </submittedName>
</protein>
<feature type="region of interest" description="Disordered" evidence="1">
    <location>
        <begin position="114"/>
        <end position="144"/>
    </location>
</feature>
<dbReference type="WBParaSite" id="HPBE_0001575101-mRNA-1">
    <property type="protein sequence ID" value="HPBE_0001575101-mRNA-1"/>
    <property type="gene ID" value="HPBE_0001575101"/>
</dbReference>
<dbReference type="AlphaFoldDB" id="A0A183G310"/>
<sequence>MKQVGVLRSSGEILPDAEGQGAQHQIQVVPVTNSFAGAKMFREGEVVSTYDGIEMTDREPLWRRRVVEKARAPKPTNIICGRQTVFNHPRRESGVRSAELSRVAEAVSILKPEAKRGPRKARSSLPEVSRNSKENAPAVTRIPQPRVVHTQRKRVIKMESVGRRILAKEGIQRQLLKVNDGEDDYVKTVMGEVRAELTRYLSALQRRLEAVVCCHYSEVLET</sequence>
<name>A0A183G310_HELPZ</name>
<evidence type="ECO:0000313" key="2">
    <source>
        <dbReference type="EMBL" id="VDP03809.1"/>
    </source>
</evidence>
<evidence type="ECO:0000313" key="3">
    <source>
        <dbReference type="Proteomes" id="UP000050761"/>
    </source>
</evidence>
<dbReference type="Proteomes" id="UP000050761">
    <property type="component" value="Unassembled WGS sequence"/>
</dbReference>
<proteinExistence type="predicted"/>
<gene>
    <name evidence="2" type="ORF">HPBE_LOCUS15750</name>
</gene>
<reference evidence="2 3" key="1">
    <citation type="submission" date="2018-11" db="EMBL/GenBank/DDBJ databases">
        <authorList>
            <consortium name="Pathogen Informatics"/>
        </authorList>
    </citation>
    <scope>NUCLEOTIDE SEQUENCE [LARGE SCALE GENOMIC DNA]</scope>
</reference>
<organism evidence="3 4">
    <name type="scientific">Heligmosomoides polygyrus</name>
    <name type="common">Parasitic roundworm</name>
    <dbReference type="NCBI Taxonomy" id="6339"/>
    <lineage>
        <taxon>Eukaryota</taxon>
        <taxon>Metazoa</taxon>
        <taxon>Ecdysozoa</taxon>
        <taxon>Nematoda</taxon>
        <taxon>Chromadorea</taxon>
        <taxon>Rhabditida</taxon>
        <taxon>Rhabditina</taxon>
        <taxon>Rhabditomorpha</taxon>
        <taxon>Strongyloidea</taxon>
        <taxon>Heligmosomidae</taxon>
        <taxon>Heligmosomoides</taxon>
    </lineage>
</organism>
<dbReference type="EMBL" id="UZAH01029025">
    <property type="protein sequence ID" value="VDP03809.1"/>
    <property type="molecule type" value="Genomic_DNA"/>
</dbReference>
<accession>A0A3P8DU51</accession>